<dbReference type="STRING" id="1547922.ISF6_2865"/>
<sequence>MAASRAAAARPGGPGAACAAAAFRRPLTRDHATGPPVP</sequence>
<organism evidence="1 2">
    <name type="scientific">Piscinibacter sakaiensis</name>
    <name type="common">Ideonella sakaiensis</name>
    <dbReference type="NCBI Taxonomy" id="1547922"/>
    <lineage>
        <taxon>Bacteria</taxon>
        <taxon>Pseudomonadati</taxon>
        <taxon>Pseudomonadota</taxon>
        <taxon>Betaproteobacteria</taxon>
        <taxon>Burkholderiales</taxon>
        <taxon>Sphaerotilaceae</taxon>
        <taxon>Piscinibacter</taxon>
    </lineage>
</organism>
<comment type="caution">
    <text evidence="1">The sequence shown here is derived from an EMBL/GenBank/DDBJ whole genome shotgun (WGS) entry which is preliminary data.</text>
</comment>
<gene>
    <name evidence="1" type="ORF">ISF6_2865</name>
</gene>
<name>A0A0K8P4A9_PISS1</name>
<reference evidence="1 2" key="2">
    <citation type="journal article" date="2016" name="Science">
        <title>A bacterium that degrades and assimilates poly(ethylene terephthalate).</title>
        <authorList>
            <person name="Yoshida S."/>
            <person name="Hiraga K."/>
            <person name="Takehana T."/>
            <person name="Taniguchi I."/>
            <person name="Yamaji H."/>
            <person name="Maeda Y."/>
            <person name="Toyohara K."/>
            <person name="Miyamoto K."/>
            <person name="Kimura Y."/>
            <person name="Oda K."/>
        </authorList>
    </citation>
    <scope>NUCLEOTIDE SEQUENCE [LARGE SCALE GENOMIC DNA]</scope>
    <source>
        <strain evidence="2">NBRC 110686 / TISTR 2288 / 201-F6</strain>
    </source>
</reference>
<proteinExistence type="predicted"/>
<evidence type="ECO:0000313" key="1">
    <source>
        <dbReference type="EMBL" id="GAP37010.1"/>
    </source>
</evidence>
<protein>
    <submittedName>
        <fullName evidence="1">Uncharacterized protein</fullName>
    </submittedName>
</protein>
<reference evidence="2" key="1">
    <citation type="submission" date="2015-07" db="EMBL/GenBank/DDBJ databases">
        <title>Discovery of a poly(ethylene terephthalate assimilation.</title>
        <authorList>
            <person name="Yoshida S."/>
            <person name="Hiraga K."/>
            <person name="Takehana T."/>
            <person name="Taniguchi I."/>
            <person name="Yamaji H."/>
            <person name="Maeda Y."/>
            <person name="Toyohara K."/>
            <person name="Miyamoto K."/>
            <person name="Kimura Y."/>
            <person name="Oda K."/>
        </authorList>
    </citation>
    <scope>NUCLEOTIDE SEQUENCE [LARGE SCALE GENOMIC DNA]</scope>
    <source>
        <strain evidence="2">NBRC 110686 / TISTR 2288 / 201-F6</strain>
    </source>
</reference>
<dbReference type="Proteomes" id="UP000037660">
    <property type="component" value="Unassembled WGS sequence"/>
</dbReference>
<accession>A0A0K8P4A9</accession>
<keyword evidence="2" id="KW-1185">Reference proteome</keyword>
<dbReference type="AlphaFoldDB" id="A0A0K8P4A9"/>
<evidence type="ECO:0000313" key="2">
    <source>
        <dbReference type="Proteomes" id="UP000037660"/>
    </source>
</evidence>
<dbReference type="EMBL" id="BBYR01000041">
    <property type="protein sequence ID" value="GAP37010.1"/>
    <property type="molecule type" value="Genomic_DNA"/>
</dbReference>